<evidence type="ECO:0000313" key="8">
    <source>
        <dbReference type="Proteomes" id="UP000586454"/>
    </source>
</evidence>
<accession>A0A6V6Y460</accession>
<protein>
    <submittedName>
        <fullName evidence="7">Uncharacterized protein</fullName>
    </submittedName>
</protein>
<evidence type="ECO:0000256" key="6">
    <source>
        <dbReference type="SAM" id="Phobius"/>
    </source>
</evidence>
<dbReference type="Pfam" id="PF06081">
    <property type="entry name" value="ArAE_1"/>
    <property type="match status" value="1"/>
</dbReference>
<feature type="transmembrane region" description="Helical" evidence="6">
    <location>
        <begin position="129"/>
        <end position="151"/>
    </location>
</feature>
<dbReference type="InterPro" id="IPR010343">
    <property type="entry name" value="ArAE_1"/>
</dbReference>
<dbReference type="Proteomes" id="UP000586454">
    <property type="component" value="Unassembled WGS sequence"/>
</dbReference>
<evidence type="ECO:0000256" key="1">
    <source>
        <dbReference type="ARBA" id="ARBA00004651"/>
    </source>
</evidence>
<organism evidence="7 8">
    <name type="scientific">Aedoeadaptatus nemausensis</name>
    <dbReference type="NCBI Taxonomy" id="2582829"/>
    <lineage>
        <taxon>Bacteria</taxon>
        <taxon>Bacillati</taxon>
        <taxon>Bacillota</taxon>
        <taxon>Tissierellia</taxon>
        <taxon>Tissierellales</taxon>
        <taxon>Peptoniphilaceae</taxon>
        <taxon>Aedoeadaptatus</taxon>
    </lineage>
</organism>
<comment type="caution">
    <text evidence="7">The sequence shown here is derived from an EMBL/GenBank/DDBJ whole genome shotgun (WGS) entry which is preliminary data.</text>
</comment>
<evidence type="ECO:0000256" key="5">
    <source>
        <dbReference type="ARBA" id="ARBA00023136"/>
    </source>
</evidence>
<feature type="transmembrane region" description="Helical" evidence="6">
    <location>
        <begin position="21"/>
        <end position="45"/>
    </location>
</feature>
<comment type="subcellular location">
    <subcellularLocation>
        <location evidence="1">Cell membrane</location>
        <topology evidence="1">Multi-pass membrane protein</topology>
    </subcellularLocation>
</comment>
<sequence length="303" mass="34704">MPNKRKIPRIGMRTFKTALSVVVSLFISNLIGLNTPLFVAIASMTTMQPSVHETHRAVRLRMFTCVMGVVLGYFLSLITKNPYIRPFIAGIGIIIIILTLLHFNLNRFINLTNIIFVASFSSKQSQWVYGVNRLLGTLLGITVSMIINYLIAKPTPKVSFEALLEKTYEDIFYLSESILLADEKPKLDGLQKELNQAQDSFELIRKEIDEPFARDVDLDGVERLLELFTEVFVYLQVLLKLNITEARFTMENKLIIQDLFHYTEMFQGNDQVVPDLMVNYHVNAVLTHLEEIQKLYDEGVTHV</sequence>
<dbReference type="AlphaFoldDB" id="A0A6V6Y460"/>
<keyword evidence="3 6" id="KW-0812">Transmembrane</keyword>
<name>A0A6V6Y460_9FIRM</name>
<evidence type="ECO:0000256" key="2">
    <source>
        <dbReference type="ARBA" id="ARBA00022475"/>
    </source>
</evidence>
<reference evidence="7 8" key="1">
    <citation type="submission" date="2020-06" db="EMBL/GenBank/DDBJ databases">
        <authorList>
            <person name="Criscuolo A."/>
        </authorList>
    </citation>
    <scope>NUCLEOTIDE SEQUENCE [LARGE SCALE GENOMIC DNA]</scope>
    <source>
        <strain evidence="7">1804121828</strain>
    </source>
</reference>
<feature type="transmembrane region" description="Helical" evidence="6">
    <location>
        <begin position="57"/>
        <end position="75"/>
    </location>
</feature>
<keyword evidence="4 6" id="KW-1133">Transmembrane helix</keyword>
<proteinExistence type="predicted"/>
<feature type="transmembrane region" description="Helical" evidence="6">
    <location>
        <begin position="87"/>
        <end position="109"/>
    </location>
</feature>
<gene>
    <name evidence="7" type="ORF">PEPNEM18_01093</name>
</gene>
<keyword evidence="8" id="KW-1185">Reference proteome</keyword>
<dbReference type="EMBL" id="CAIJCS010000019">
    <property type="protein sequence ID" value="CAC9931792.1"/>
    <property type="molecule type" value="Genomic_DNA"/>
</dbReference>
<dbReference type="GO" id="GO:0005886">
    <property type="term" value="C:plasma membrane"/>
    <property type="evidence" value="ECO:0007669"/>
    <property type="project" value="UniProtKB-SubCell"/>
</dbReference>
<keyword evidence="5 6" id="KW-0472">Membrane</keyword>
<evidence type="ECO:0000256" key="4">
    <source>
        <dbReference type="ARBA" id="ARBA00022989"/>
    </source>
</evidence>
<keyword evidence="2" id="KW-1003">Cell membrane</keyword>
<dbReference type="RefSeq" id="WP_180500060.1">
    <property type="nucleotide sequence ID" value="NZ_CAIJCS010000019.1"/>
</dbReference>
<evidence type="ECO:0000256" key="3">
    <source>
        <dbReference type="ARBA" id="ARBA00022692"/>
    </source>
</evidence>
<evidence type="ECO:0000313" key="7">
    <source>
        <dbReference type="EMBL" id="CAC9931792.1"/>
    </source>
</evidence>